<dbReference type="KEGG" id="pfaa:MM59RIKEN_21530"/>
<feature type="transmembrane region" description="Helical" evidence="2">
    <location>
        <begin position="151"/>
        <end position="167"/>
    </location>
</feature>
<feature type="transmembrane region" description="Helical" evidence="2">
    <location>
        <begin position="260"/>
        <end position="282"/>
    </location>
</feature>
<gene>
    <name evidence="4" type="ORF">MM59RIKEN_21530</name>
</gene>
<dbReference type="PANTHER" id="PTHR35342">
    <property type="entry name" value="TRICARBOXYLIC TRANSPORT PROTEIN"/>
    <property type="match status" value="1"/>
</dbReference>
<sequence length="516" mass="55103">MSIVAEWSYLPSTLLDIITDPWTLLILLGGVILGYIIGVIPGLGPTMGMALVLGIIYKMETNHALALLLGILVAAISTGGITACLANIPGTAAAAATVVDGYPLARKGRGAEAVGYTLYSSIFACVASMIIVFFIQPFVATVALKFGNWEVFLFCLFGLIIVGSLVGKDVVRGWISALLGVILALVGCETIQSVQVLTFGKPALMSGLNSTVAILGLFGLGEVFFTLRENSPIKVTGQSGFPKINLREFGRNKLNILRSLFAGMWVGFIPGIGESAACWFSYDLAKKGAKHPEKFGKGEPAGVIAAEIANNASTVGALIPSLALGIPGSATTSVFIAALFLLGFRPGPTLMNDAPGILCKITVLMVLAGILLAVVGFFLSRFAIKFLTVDNNLLMPFVVVFCVVGSYATTYTMTSVLMLLFFGVLGMLMKIYKYPIPPMLLGLLIGRTLDEYFRRSILQYPNDPIGMVTRPIGIAISIFLIFMIILSFKTSKTTTKTDEEMEEIEKNLQEAVSEEA</sequence>
<dbReference type="EMBL" id="AP023420">
    <property type="protein sequence ID" value="BCK84834.1"/>
    <property type="molecule type" value="Genomic_DNA"/>
</dbReference>
<feature type="domain" description="DUF112" evidence="3">
    <location>
        <begin position="24"/>
        <end position="441"/>
    </location>
</feature>
<feature type="region of interest" description="Disordered" evidence="1">
    <location>
        <begin position="496"/>
        <end position="516"/>
    </location>
</feature>
<protein>
    <submittedName>
        <fullName evidence="4">Transporter</fullName>
    </submittedName>
</protein>
<proteinExistence type="predicted"/>
<name>A0A810QA53_9FIRM</name>
<keyword evidence="2" id="KW-0812">Transmembrane</keyword>
<dbReference type="PANTHER" id="PTHR35342:SF5">
    <property type="entry name" value="TRICARBOXYLIC TRANSPORT PROTEIN"/>
    <property type="match status" value="1"/>
</dbReference>
<feature type="transmembrane region" description="Helical" evidence="2">
    <location>
        <begin position="396"/>
        <end position="424"/>
    </location>
</feature>
<keyword evidence="2" id="KW-1133">Transmembrane helix</keyword>
<dbReference type="InterPro" id="IPR002823">
    <property type="entry name" value="DUF112_TM"/>
</dbReference>
<feature type="transmembrane region" description="Helical" evidence="2">
    <location>
        <begin position="203"/>
        <end position="225"/>
    </location>
</feature>
<reference evidence="4" key="1">
    <citation type="submission" date="2020-09" db="EMBL/GenBank/DDBJ databases">
        <title>New species isolated from human feces.</title>
        <authorList>
            <person name="Kitahara M."/>
            <person name="Shigeno Y."/>
            <person name="Shime M."/>
            <person name="Matsumoto Y."/>
            <person name="Nakamura S."/>
            <person name="Motooka D."/>
            <person name="Fukuoka S."/>
            <person name="Nishikawa H."/>
            <person name="Benno Y."/>
        </authorList>
    </citation>
    <scope>NUCLEOTIDE SEQUENCE</scope>
    <source>
        <strain evidence="4">MM59</strain>
    </source>
</reference>
<evidence type="ECO:0000313" key="4">
    <source>
        <dbReference type="EMBL" id="BCK84834.1"/>
    </source>
</evidence>
<evidence type="ECO:0000313" key="5">
    <source>
        <dbReference type="Proteomes" id="UP000679848"/>
    </source>
</evidence>
<evidence type="ECO:0000256" key="2">
    <source>
        <dbReference type="SAM" id="Phobius"/>
    </source>
</evidence>
<feature type="transmembrane region" description="Helical" evidence="2">
    <location>
        <begin position="322"/>
        <end position="342"/>
    </location>
</feature>
<feature type="transmembrane region" description="Helical" evidence="2">
    <location>
        <begin position="174"/>
        <end position="197"/>
    </location>
</feature>
<dbReference type="Proteomes" id="UP000679848">
    <property type="component" value="Chromosome"/>
</dbReference>
<accession>A0A810QA53</accession>
<feature type="transmembrane region" description="Helical" evidence="2">
    <location>
        <begin position="64"/>
        <end position="82"/>
    </location>
</feature>
<feature type="transmembrane region" description="Helical" evidence="2">
    <location>
        <begin position="469"/>
        <end position="488"/>
    </location>
</feature>
<organism evidence="4 5">
    <name type="scientific">Pusillibacter faecalis</name>
    <dbReference type="NCBI Taxonomy" id="2714358"/>
    <lineage>
        <taxon>Bacteria</taxon>
        <taxon>Bacillati</taxon>
        <taxon>Bacillota</taxon>
        <taxon>Clostridia</taxon>
        <taxon>Eubacteriales</taxon>
        <taxon>Oscillospiraceae</taxon>
        <taxon>Pusillibacter</taxon>
    </lineage>
</organism>
<dbReference type="RefSeq" id="WP_187029666.1">
    <property type="nucleotide sequence ID" value="NZ_AP023420.1"/>
</dbReference>
<feature type="transmembrane region" description="Helical" evidence="2">
    <location>
        <begin position="24"/>
        <end position="57"/>
    </location>
</feature>
<evidence type="ECO:0000259" key="3">
    <source>
        <dbReference type="Pfam" id="PF01970"/>
    </source>
</evidence>
<dbReference type="PRINTS" id="PR00173">
    <property type="entry name" value="EDTRNSPORT"/>
</dbReference>
<evidence type="ECO:0000256" key="1">
    <source>
        <dbReference type="SAM" id="MobiDB-lite"/>
    </source>
</evidence>
<keyword evidence="2" id="KW-0472">Membrane</keyword>
<dbReference type="AlphaFoldDB" id="A0A810QA53"/>
<keyword evidence="5" id="KW-1185">Reference proteome</keyword>
<dbReference type="Pfam" id="PF01970">
    <property type="entry name" value="TctA"/>
    <property type="match status" value="1"/>
</dbReference>
<feature type="transmembrane region" description="Helical" evidence="2">
    <location>
        <begin position="117"/>
        <end position="139"/>
    </location>
</feature>
<feature type="transmembrane region" description="Helical" evidence="2">
    <location>
        <begin position="363"/>
        <end position="384"/>
    </location>
</feature>